<accession>A0A4S4D3C1</accession>
<feature type="transmembrane region" description="Helical" evidence="2">
    <location>
        <begin position="343"/>
        <end position="363"/>
    </location>
</feature>
<keyword evidence="2" id="KW-0812">Transmembrane</keyword>
<keyword evidence="2" id="KW-1133">Transmembrane helix</keyword>
<evidence type="ECO:0000313" key="3">
    <source>
        <dbReference type="EMBL" id="THF95675.1"/>
    </source>
</evidence>
<evidence type="ECO:0000256" key="2">
    <source>
        <dbReference type="SAM" id="Phobius"/>
    </source>
</evidence>
<dbReference type="PANTHER" id="PTHR31902:SF10">
    <property type="entry name" value="SUCRASE_FERREDOXIN-LIKE FAMILY PROTEIN"/>
    <property type="match status" value="1"/>
</dbReference>
<dbReference type="Pfam" id="PF06999">
    <property type="entry name" value="Suc_Fer-like"/>
    <property type="match status" value="1"/>
</dbReference>
<reference evidence="3 4" key="1">
    <citation type="journal article" date="2018" name="Proc. Natl. Acad. Sci. U.S.A.">
        <title>Draft genome sequence of Camellia sinensis var. sinensis provides insights into the evolution of the tea genome and tea quality.</title>
        <authorList>
            <person name="Wei C."/>
            <person name="Yang H."/>
            <person name="Wang S."/>
            <person name="Zhao J."/>
            <person name="Liu C."/>
            <person name="Gao L."/>
            <person name="Xia E."/>
            <person name="Lu Y."/>
            <person name="Tai Y."/>
            <person name="She G."/>
            <person name="Sun J."/>
            <person name="Cao H."/>
            <person name="Tong W."/>
            <person name="Gao Q."/>
            <person name="Li Y."/>
            <person name="Deng W."/>
            <person name="Jiang X."/>
            <person name="Wang W."/>
            <person name="Chen Q."/>
            <person name="Zhang S."/>
            <person name="Li H."/>
            <person name="Wu J."/>
            <person name="Wang P."/>
            <person name="Li P."/>
            <person name="Shi C."/>
            <person name="Zheng F."/>
            <person name="Jian J."/>
            <person name="Huang B."/>
            <person name="Shan D."/>
            <person name="Shi M."/>
            <person name="Fang C."/>
            <person name="Yue Y."/>
            <person name="Li F."/>
            <person name="Li D."/>
            <person name="Wei S."/>
            <person name="Han B."/>
            <person name="Jiang C."/>
            <person name="Yin Y."/>
            <person name="Xia T."/>
            <person name="Zhang Z."/>
            <person name="Bennetzen J.L."/>
            <person name="Zhao S."/>
            <person name="Wan X."/>
        </authorList>
    </citation>
    <scope>NUCLEOTIDE SEQUENCE [LARGE SCALE GENOMIC DNA]</scope>
    <source>
        <strain evidence="4">cv. Shuchazao</strain>
        <tissue evidence="3">Leaf</tissue>
    </source>
</reference>
<protein>
    <submittedName>
        <fullName evidence="3">Uncharacterized protein</fullName>
    </submittedName>
</protein>
<dbReference type="InterPro" id="IPR036249">
    <property type="entry name" value="Thioredoxin-like_sf"/>
</dbReference>
<keyword evidence="2" id="KW-0472">Membrane</keyword>
<organism evidence="3 4">
    <name type="scientific">Camellia sinensis var. sinensis</name>
    <name type="common">China tea</name>
    <dbReference type="NCBI Taxonomy" id="542762"/>
    <lineage>
        <taxon>Eukaryota</taxon>
        <taxon>Viridiplantae</taxon>
        <taxon>Streptophyta</taxon>
        <taxon>Embryophyta</taxon>
        <taxon>Tracheophyta</taxon>
        <taxon>Spermatophyta</taxon>
        <taxon>Magnoliopsida</taxon>
        <taxon>eudicotyledons</taxon>
        <taxon>Gunneridae</taxon>
        <taxon>Pentapetalae</taxon>
        <taxon>asterids</taxon>
        <taxon>Ericales</taxon>
        <taxon>Theaceae</taxon>
        <taxon>Camellia</taxon>
    </lineage>
</organism>
<name>A0A4S4D3C1_CAMSN</name>
<dbReference type="CDD" id="cd03062">
    <property type="entry name" value="TRX_Fd_Sucrase"/>
    <property type="match status" value="1"/>
</dbReference>
<evidence type="ECO:0000256" key="1">
    <source>
        <dbReference type="SAM" id="MobiDB-lite"/>
    </source>
</evidence>
<dbReference type="PANTHER" id="PTHR31902">
    <property type="entry name" value="ACTIN PATCHES DISTAL PROTEIN 1"/>
    <property type="match status" value="1"/>
</dbReference>
<evidence type="ECO:0000313" key="4">
    <source>
        <dbReference type="Proteomes" id="UP000306102"/>
    </source>
</evidence>
<dbReference type="Gene3D" id="3.40.30.10">
    <property type="entry name" value="Glutaredoxin"/>
    <property type="match status" value="1"/>
</dbReference>
<dbReference type="InterPro" id="IPR009737">
    <property type="entry name" value="Aim32/Apd1-like"/>
</dbReference>
<feature type="region of interest" description="Disordered" evidence="1">
    <location>
        <begin position="234"/>
        <end position="287"/>
    </location>
</feature>
<sequence length="367" mass="39651">MRIAHPIRFIVIPQLHRSLSSSSQLSSFNFPSTVHLLSRLSLLNLASSMAGAVENFSSDASVAAADVDVKFGFQRPEMVSVGILYVGGLVSCISQKLLVLIEKFKEEIEQRALQDHVFVSACSHVGGHKYAGNLIIFSADAEGKIAGHWYGYVTPNDVAELLDQHIGKGEIIDRLWRGSLGRWQALQWPEITRGGEEEVKAGVFNPARSDISPAVVCSLTAGGEQRFMQEDNHLDDPMTSVASPVSSDDLKQGQMGASVEQAEKADGRKIPNGKDLEKSEKPNGDSIQYKKEDVSVESCCQGTNGNSCCQNGGLEVKETTKEQGNKGSGKLSCWMGNWEQNDVLAAVAVVGAVATIAVAYSFYRRSG</sequence>
<dbReference type="STRING" id="542762.A0A4S4D3C1"/>
<gene>
    <name evidence="3" type="ORF">TEA_029394</name>
</gene>
<comment type="caution">
    <text evidence="3">The sequence shown here is derived from an EMBL/GenBank/DDBJ whole genome shotgun (WGS) entry which is preliminary data.</text>
</comment>
<dbReference type="SUPFAM" id="SSF52833">
    <property type="entry name" value="Thioredoxin-like"/>
    <property type="match status" value="1"/>
</dbReference>
<proteinExistence type="predicted"/>
<dbReference type="Proteomes" id="UP000306102">
    <property type="component" value="Unassembled WGS sequence"/>
</dbReference>
<keyword evidence="4" id="KW-1185">Reference proteome</keyword>
<feature type="compositionally biased region" description="Basic and acidic residues" evidence="1">
    <location>
        <begin position="261"/>
        <end position="287"/>
    </location>
</feature>
<dbReference type="EMBL" id="SDRB02013201">
    <property type="protein sequence ID" value="THF95675.1"/>
    <property type="molecule type" value="Genomic_DNA"/>
</dbReference>
<dbReference type="AlphaFoldDB" id="A0A4S4D3C1"/>